<feature type="region of interest" description="Disordered" evidence="1">
    <location>
        <begin position="194"/>
        <end position="220"/>
    </location>
</feature>
<comment type="caution">
    <text evidence="2">The sequence shown here is derived from an EMBL/GenBank/DDBJ whole genome shotgun (WGS) entry which is preliminary data.</text>
</comment>
<evidence type="ECO:0000313" key="3">
    <source>
        <dbReference type="Proteomes" id="UP001322138"/>
    </source>
</evidence>
<name>A0ABR0FLJ7_9PEZI</name>
<dbReference type="GeneID" id="87896833"/>
<dbReference type="RefSeq" id="XP_062733168.1">
    <property type="nucleotide sequence ID" value="XM_062877351.1"/>
</dbReference>
<evidence type="ECO:0000313" key="2">
    <source>
        <dbReference type="EMBL" id="KAK4644192.1"/>
    </source>
</evidence>
<sequence>MGRFCTKGQTKAVPRRNYGSREQGLWSAWYELGDKEPQSNEALSRYKAGLYRTHWRSSTARHGHMESSGICKGNAFPSLYAHVFIQAQTADPALAGRPEFSIFGILMEPIRGFILENLPDLPASDAPPKELWKTIVQDAVYPANEINKRGVVVLDCRAGNALAEHDTHRVVIHDFAQCQFRDEVEARYAEQKAEARRATKGKTTGGKLMSGNRAMVCPPTTKNTSASMGINLPSECLSQASC</sequence>
<keyword evidence="3" id="KW-1185">Reference proteome</keyword>
<proteinExistence type="predicted"/>
<dbReference type="Proteomes" id="UP001322138">
    <property type="component" value="Unassembled WGS sequence"/>
</dbReference>
<organism evidence="2 3">
    <name type="scientific">Podospora bellae-mahoneyi</name>
    <dbReference type="NCBI Taxonomy" id="2093777"/>
    <lineage>
        <taxon>Eukaryota</taxon>
        <taxon>Fungi</taxon>
        <taxon>Dikarya</taxon>
        <taxon>Ascomycota</taxon>
        <taxon>Pezizomycotina</taxon>
        <taxon>Sordariomycetes</taxon>
        <taxon>Sordariomycetidae</taxon>
        <taxon>Sordariales</taxon>
        <taxon>Podosporaceae</taxon>
        <taxon>Podospora</taxon>
    </lineage>
</organism>
<protein>
    <submittedName>
        <fullName evidence="2">Uncharacterized protein</fullName>
    </submittedName>
</protein>
<reference evidence="2 3" key="1">
    <citation type="journal article" date="2023" name="bioRxiv">
        <title>High-quality genome assemblies of four members of thePodospora anserinaspecies complex.</title>
        <authorList>
            <person name="Ament-Velasquez S.L."/>
            <person name="Vogan A.A."/>
            <person name="Wallerman O."/>
            <person name="Hartmann F."/>
            <person name="Gautier V."/>
            <person name="Silar P."/>
            <person name="Giraud T."/>
            <person name="Johannesson H."/>
        </authorList>
    </citation>
    <scope>NUCLEOTIDE SEQUENCE [LARGE SCALE GENOMIC DNA]</scope>
    <source>
        <strain evidence="2 3">CBS 112042</strain>
    </source>
</reference>
<accession>A0ABR0FLJ7</accession>
<dbReference type="EMBL" id="JAFFGZ010000005">
    <property type="protein sequence ID" value="KAK4644192.1"/>
    <property type="molecule type" value="Genomic_DNA"/>
</dbReference>
<gene>
    <name evidence="2" type="ORF">QC761_302040</name>
</gene>
<evidence type="ECO:0000256" key="1">
    <source>
        <dbReference type="SAM" id="MobiDB-lite"/>
    </source>
</evidence>